<sequence length="221" mass="23720">MTIKTDCGPLSFPGAGSFFPPYSDRVTNLLPMADEPAPERADAARNRQAILAAALELVRTRGVDCVTMDTVASVAGVGKGTLFRRFESREGLMAAVLDESEAEWQASVISGPPPLGPGAPPMERLLAFGHSRMRTNVTHGALIKAATGDSSARSRAAASFAVMHVRHLLRELRVTGDLVLLSIAILAPLDIMVIEQQQRDDIPLDRIEAGWDDLVRRVVGA</sequence>
<dbReference type="Gene3D" id="1.10.357.10">
    <property type="entry name" value="Tetracycline Repressor, domain 2"/>
    <property type="match status" value="1"/>
</dbReference>
<dbReference type="SUPFAM" id="SSF46689">
    <property type="entry name" value="Homeodomain-like"/>
    <property type="match status" value="1"/>
</dbReference>
<evidence type="ECO:0000313" key="5">
    <source>
        <dbReference type="Proteomes" id="UP000636918"/>
    </source>
</evidence>
<reference evidence="4 5" key="1">
    <citation type="submission" date="2021-01" db="EMBL/GenBank/DDBJ databases">
        <title>Genome seq and assembly of Nocardiodes sp. G10.</title>
        <authorList>
            <person name="Chhetri G."/>
        </authorList>
    </citation>
    <scope>NUCLEOTIDE SEQUENCE [LARGE SCALE GENOMIC DNA]</scope>
    <source>
        <strain evidence="4 5">G10</strain>
    </source>
</reference>
<dbReference type="PANTHER" id="PTHR30055:SF209">
    <property type="entry name" value="POSSIBLE TRANSCRIPTIONAL REGULATORY PROTEIN (PROBABLY TETR-FAMILY)"/>
    <property type="match status" value="1"/>
</dbReference>
<dbReference type="InterPro" id="IPR050109">
    <property type="entry name" value="HTH-type_TetR-like_transc_reg"/>
</dbReference>
<keyword evidence="1 2" id="KW-0238">DNA-binding</keyword>
<dbReference type="PANTHER" id="PTHR30055">
    <property type="entry name" value="HTH-TYPE TRANSCRIPTIONAL REGULATOR RUTR"/>
    <property type="match status" value="1"/>
</dbReference>
<organism evidence="4 5">
    <name type="scientific">Nocardioides baculatus</name>
    <dbReference type="NCBI Taxonomy" id="2801337"/>
    <lineage>
        <taxon>Bacteria</taxon>
        <taxon>Bacillati</taxon>
        <taxon>Actinomycetota</taxon>
        <taxon>Actinomycetes</taxon>
        <taxon>Propionibacteriales</taxon>
        <taxon>Nocardioidaceae</taxon>
        <taxon>Nocardioides</taxon>
    </lineage>
</organism>
<dbReference type="Pfam" id="PF00440">
    <property type="entry name" value="TetR_N"/>
    <property type="match status" value="1"/>
</dbReference>
<evidence type="ECO:0000256" key="2">
    <source>
        <dbReference type="PROSITE-ProRule" id="PRU00335"/>
    </source>
</evidence>
<feature type="DNA-binding region" description="H-T-H motif" evidence="2">
    <location>
        <begin position="67"/>
        <end position="86"/>
    </location>
</feature>
<evidence type="ECO:0000256" key="1">
    <source>
        <dbReference type="ARBA" id="ARBA00023125"/>
    </source>
</evidence>
<dbReference type="InterPro" id="IPR001647">
    <property type="entry name" value="HTH_TetR"/>
</dbReference>
<dbReference type="Proteomes" id="UP000636918">
    <property type="component" value="Unassembled WGS sequence"/>
</dbReference>
<protein>
    <submittedName>
        <fullName evidence="4">TetR/AcrR family transcriptional regulator</fullName>
    </submittedName>
</protein>
<name>A0ABS1L6F6_9ACTN</name>
<accession>A0ABS1L6F6</accession>
<gene>
    <name evidence="4" type="ORF">JI751_06640</name>
</gene>
<dbReference type="PRINTS" id="PR00455">
    <property type="entry name" value="HTHTETR"/>
</dbReference>
<dbReference type="PROSITE" id="PS50977">
    <property type="entry name" value="HTH_TETR_2"/>
    <property type="match status" value="1"/>
</dbReference>
<evidence type="ECO:0000313" key="4">
    <source>
        <dbReference type="EMBL" id="MBL0747279.1"/>
    </source>
</evidence>
<keyword evidence="5" id="KW-1185">Reference proteome</keyword>
<comment type="caution">
    <text evidence="4">The sequence shown here is derived from an EMBL/GenBank/DDBJ whole genome shotgun (WGS) entry which is preliminary data.</text>
</comment>
<feature type="domain" description="HTH tetR-type" evidence="3">
    <location>
        <begin position="44"/>
        <end position="104"/>
    </location>
</feature>
<proteinExistence type="predicted"/>
<dbReference type="InterPro" id="IPR009057">
    <property type="entry name" value="Homeodomain-like_sf"/>
</dbReference>
<dbReference type="EMBL" id="JAERSG010000002">
    <property type="protein sequence ID" value="MBL0747279.1"/>
    <property type="molecule type" value="Genomic_DNA"/>
</dbReference>
<evidence type="ECO:0000259" key="3">
    <source>
        <dbReference type="PROSITE" id="PS50977"/>
    </source>
</evidence>